<evidence type="ECO:0000313" key="2">
    <source>
        <dbReference type="EMBL" id="MCE8026925.1"/>
    </source>
</evidence>
<accession>A0ABS9AYW6</accession>
<dbReference type="RefSeq" id="WP_234255658.1">
    <property type="nucleotide sequence ID" value="NZ_JABFTV010000018.1"/>
</dbReference>
<protein>
    <submittedName>
        <fullName evidence="2">Uncharacterized protein</fullName>
    </submittedName>
</protein>
<dbReference type="EMBL" id="JABFTV010000018">
    <property type="protein sequence ID" value="MCE8026925.1"/>
    <property type="molecule type" value="Genomic_DNA"/>
</dbReference>
<organism evidence="2 3">
    <name type="scientific">Billgrantia aerodenitrificans</name>
    <dbReference type="NCBI Taxonomy" id="2733483"/>
    <lineage>
        <taxon>Bacteria</taxon>
        <taxon>Pseudomonadati</taxon>
        <taxon>Pseudomonadota</taxon>
        <taxon>Gammaproteobacteria</taxon>
        <taxon>Oceanospirillales</taxon>
        <taxon>Halomonadaceae</taxon>
        <taxon>Billgrantia</taxon>
    </lineage>
</organism>
<name>A0ABS9AYW6_9GAMM</name>
<reference evidence="2 3" key="1">
    <citation type="journal article" date="2021" name="Front. Microbiol.">
        <title>Aerobic Denitrification and Heterotrophic Sulfur Oxidation in the Genus Halomonas Revealed by Six Novel Species Characterizations and Genome-Based Analysis.</title>
        <authorList>
            <person name="Wang L."/>
            <person name="Shao Z."/>
        </authorList>
    </citation>
    <scope>NUCLEOTIDE SEQUENCE [LARGE SCALE GENOMIC DNA]</scope>
    <source>
        <strain evidence="2 3">MCCC 1A11058</strain>
    </source>
</reference>
<evidence type="ECO:0000256" key="1">
    <source>
        <dbReference type="SAM" id="MobiDB-lite"/>
    </source>
</evidence>
<proteinExistence type="predicted"/>
<dbReference type="Proteomes" id="UP001320272">
    <property type="component" value="Unassembled WGS sequence"/>
</dbReference>
<keyword evidence="3" id="KW-1185">Reference proteome</keyword>
<gene>
    <name evidence="2" type="ORF">HOP59_22610</name>
</gene>
<sequence>MTTDTRPGSLYAPLLLPEFQPPAFEGGQECPVPMVCETAPWADIIYLTGTGTFWLLTEEVAKALHEAADELAGWVKVEDPHQRLEHLNNDAGLLECFLPARPENFLNEAERNQARDKLKRLAELMQERGDEETDPAQRVSEHSPLTENPWFWVSPLIVGAPRLWNRIWNAEEARLLEELHGLYRQGMERAKAEEYVIEGSGYYGPWEAEIERALETYRQCRAAVLQNNASVDQPGTLLPVRQALVEYQAFLADCESMSPKDSSRCGVIGDFIHGEAERLDTELRAYCDSILALATLGVATPEWALAAVPMSAVPGGLERGIEAFDYYNQRLKEAVTIFDAVEDKLNQWATATARRSALPVHLFEEEREAFQELVAQLDVLYQLAEAQVANMRPQRVLFWQADITDQRHALGYHRQTIDVLVRKDFPLREFSSPRAEQALSHVSLRHLLRDIRDEDRLALLRDLEQDGVLPATLWEANETALSNWLARRGCERIERRADWFEERLGFFIPEAFFDYLDAQEYEVLSLQQDGARSAWAETLQRILFTGPGRERLRLFDASAQAQMLRLVGMPHAALNEAMGIHLDEPVTLVEREASLTFFEWEHETEASGEVTVEVQHRREGVRERNLGAPRRGPWEAAEGDNGTGHGVGAKYQLELKGTYSLARGEISLGTLQLPSESESLPFKAVLTQRQNEIRNLGRYSLQVAAVAKGFAGASLALTAEAGLGFDHDGLKLTGLEWAQREAEGAALKAFAGATVGVNTRCSMRWQPPADITRQLPQLADRDWLALSNQQTELNAWRTLGHAVLGLEAAGGIGGELGLRLGIHQGKFVAYFRAKVVAGKGAGGQIAMELDLKQLNLWFMMLSQALRDNDYGFIDWVDRDAFQFMSRLGYLATTTLLDISLLAARGLDGIQRLYDLMTQSERAGVIAYAIVDAAGNPEQAPQLAAWIRNLYPEALGPLLNTLAFPPGPSGYTIDGEPFDRNKAIDLQQIAIATCLGWLEEGYTSSGHYDRAKAQHLFERAVARMSLDGTYDETRSWGVAYCRNRYRLDQFMKQIGSTGLDGRDAAMARDKYRLIADRLGLEVDDHCQLSTSPRGTFVTYREADA</sequence>
<comment type="caution">
    <text evidence="2">The sequence shown here is derived from an EMBL/GenBank/DDBJ whole genome shotgun (WGS) entry which is preliminary data.</text>
</comment>
<evidence type="ECO:0000313" key="3">
    <source>
        <dbReference type="Proteomes" id="UP001320272"/>
    </source>
</evidence>
<feature type="region of interest" description="Disordered" evidence="1">
    <location>
        <begin position="626"/>
        <end position="645"/>
    </location>
</feature>